<dbReference type="PRINTS" id="PR00368">
    <property type="entry name" value="FADPNR"/>
</dbReference>
<keyword evidence="8" id="KW-1185">Reference proteome</keyword>
<evidence type="ECO:0000256" key="3">
    <source>
        <dbReference type="ARBA" id="ARBA00022630"/>
    </source>
</evidence>
<dbReference type="Gene3D" id="3.50.50.100">
    <property type="match status" value="1"/>
</dbReference>
<evidence type="ECO:0000256" key="1">
    <source>
        <dbReference type="ARBA" id="ARBA00001974"/>
    </source>
</evidence>
<keyword evidence="3" id="KW-0285">Flavoprotein</keyword>
<reference evidence="7 8" key="1">
    <citation type="submission" date="2019-12" db="EMBL/GenBank/DDBJ databases">
        <title>Genome sequence of Streptomyces bambusae.</title>
        <authorList>
            <person name="Bansal K."/>
            <person name="Choksket S."/>
            <person name="Korpole S."/>
            <person name="Patil P.B."/>
        </authorList>
    </citation>
    <scope>NUCLEOTIDE SEQUENCE [LARGE SCALE GENOMIC DNA]</scope>
    <source>
        <strain evidence="7 8">SK60</strain>
    </source>
</reference>
<keyword evidence="4" id="KW-0274">FAD</keyword>
<dbReference type="PANTHER" id="PTHR42913">
    <property type="entry name" value="APOPTOSIS-INDUCING FACTOR 1"/>
    <property type="match status" value="1"/>
</dbReference>
<name>A0ABS6Z0C2_9ACTN</name>
<dbReference type="InterPro" id="IPR036188">
    <property type="entry name" value="FAD/NAD-bd_sf"/>
</dbReference>
<dbReference type="SUPFAM" id="SSF51905">
    <property type="entry name" value="FAD/NAD(P)-binding domain"/>
    <property type="match status" value="1"/>
</dbReference>
<proteinExistence type="inferred from homology"/>
<evidence type="ECO:0000259" key="6">
    <source>
        <dbReference type="Pfam" id="PF07992"/>
    </source>
</evidence>
<feature type="domain" description="FAD/NAD(P)-binding" evidence="6">
    <location>
        <begin position="30"/>
        <end position="311"/>
    </location>
</feature>
<dbReference type="Pfam" id="PF07992">
    <property type="entry name" value="Pyr_redox_2"/>
    <property type="match status" value="1"/>
</dbReference>
<dbReference type="Proteomes" id="UP000812013">
    <property type="component" value="Unassembled WGS sequence"/>
</dbReference>
<comment type="similarity">
    <text evidence="2">Belongs to the NADH dehydrogenase family.</text>
</comment>
<evidence type="ECO:0000313" key="7">
    <source>
        <dbReference type="EMBL" id="MBW5481184.1"/>
    </source>
</evidence>
<gene>
    <name evidence="7" type="ORF">GPJ59_04625</name>
</gene>
<sequence>MAVTGTEADARPLTCSPARTREIEMTDSRHIVVLGAGYTGMFSAVRLAHRTRRTGVRITLVNPSSRFVERLRMHQIAAGQKLAEHRIPELLAGTGVTFVQGTVTAIDPEARRITVDGAGSLDGAGTLAYDTLVYALGSSTDTGTVPGADTHAYTLNSPETAGRFAARLTEVAAAGGTVTVCGGGLTGIEAATEIAEAHPGLDVTLVSTEEPGSMMGEKARAYLHRALDRLGITVETGARVAKVLPGAVELADGRTIRSDACLWTAGVRVSPLAADAGIATDDRGLILVDDTLRSVSHPQIHAVGDAAAVRMDFGQLHGSCQSGLPTAQYTADTIARLVRGKSVKPFRFGYFHQPLSLGRRDAVIQFTKADFTPRGLRLTGRTAVLYKELVSGSPLMTYRYSKRMNLTTIVSRGGRATRATR</sequence>
<protein>
    <submittedName>
        <fullName evidence="7">FAD-dependent oxidoreductase</fullName>
    </submittedName>
</protein>
<comment type="caution">
    <text evidence="7">The sequence shown here is derived from an EMBL/GenBank/DDBJ whole genome shotgun (WGS) entry which is preliminary data.</text>
</comment>
<dbReference type="PRINTS" id="PR00411">
    <property type="entry name" value="PNDRDTASEI"/>
</dbReference>
<evidence type="ECO:0000313" key="8">
    <source>
        <dbReference type="Proteomes" id="UP000812013"/>
    </source>
</evidence>
<dbReference type="PANTHER" id="PTHR42913:SF3">
    <property type="entry name" value="64 KDA MITOCHONDRIAL NADH DEHYDROGENASE (EUROFUNG)"/>
    <property type="match status" value="1"/>
</dbReference>
<evidence type="ECO:0000256" key="4">
    <source>
        <dbReference type="ARBA" id="ARBA00022827"/>
    </source>
</evidence>
<dbReference type="InterPro" id="IPR023753">
    <property type="entry name" value="FAD/NAD-binding_dom"/>
</dbReference>
<dbReference type="EMBL" id="WTFF01000015">
    <property type="protein sequence ID" value="MBW5481184.1"/>
    <property type="molecule type" value="Genomic_DNA"/>
</dbReference>
<evidence type="ECO:0000256" key="2">
    <source>
        <dbReference type="ARBA" id="ARBA00005272"/>
    </source>
</evidence>
<comment type="cofactor">
    <cofactor evidence="1">
        <name>FAD</name>
        <dbReference type="ChEBI" id="CHEBI:57692"/>
    </cofactor>
</comment>
<dbReference type="InterPro" id="IPR051169">
    <property type="entry name" value="NADH-Q_oxidoreductase"/>
</dbReference>
<organism evidence="7 8">
    <name type="scientific">Streptomyces bambusae</name>
    <dbReference type="NCBI Taxonomy" id="1550616"/>
    <lineage>
        <taxon>Bacteria</taxon>
        <taxon>Bacillati</taxon>
        <taxon>Actinomycetota</taxon>
        <taxon>Actinomycetes</taxon>
        <taxon>Kitasatosporales</taxon>
        <taxon>Streptomycetaceae</taxon>
        <taxon>Streptomyces</taxon>
    </lineage>
</organism>
<keyword evidence="5" id="KW-0560">Oxidoreductase</keyword>
<evidence type="ECO:0000256" key="5">
    <source>
        <dbReference type="ARBA" id="ARBA00023002"/>
    </source>
</evidence>
<accession>A0ABS6Z0C2</accession>